<evidence type="ECO:0000313" key="2">
    <source>
        <dbReference type="Proteomes" id="UP000299102"/>
    </source>
</evidence>
<name>A0A4C1V109_EUMVA</name>
<sequence>MTAEYYANLLYQLCESIKEKRRGKLRKGILILHDDVSMHTPWKMKQAMTKNGQRNVILDINFNMILQRIPEKKGADRPTDGQMNNKRINEVISLGLFFGQHIKPSAADVATALAAVDWRRYSAEGSGLEPLKLKETKEMGGHHFIVG</sequence>
<proteinExistence type="predicted"/>
<accession>A0A4C1V109</accession>
<dbReference type="Proteomes" id="UP000299102">
    <property type="component" value="Unassembled WGS sequence"/>
</dbReference>
<reference evidence="1 2" key="1">
    <citation type="journal article" date="2019" name="Commun. Biol.">
        <title>The bagworm genome reveals a unique fibroin gene that provides high tensile strength.</title>
        <authorList>
            <person name="Kono N."/>
            <person name="Nakamura H."/>
            <person name="Ohtoshi R."/>
            <person name="Tomita M."/>
            <person name="Numata K."/>
            <person name="Arakawa K."/>
        </authorList>
    </citation>
    <scope>NUCLEOTIDE SEQUENCE [LARGE SCALE GENOMIC DNA]</scope>
</reference>
<gene>
    <name evidence="1" type="ORF">EVAR_27612_1</name>
</gene>
<dbReference type="AlphaFoldDB" id="A0A4C1V109"/>
<evidence type="ECO:0008006" key="3">
    <source>
        <dbReference type="Google" id="ProtNLM"/>
    </source>
</evidence>
<evidence type="ECO:0000313" key="1">
    <source>
        <dbReference type="EMBL" id="GBP32189.1"/>
    </source>
</evidence>
<protein>
    <recommendedName>
        <fullName evidence="3">Mariner Mos1 transposase</fullName>
    </recommendedName>
</protein>
<keyword evidence="2" id="KW-1185">Reference proteome</keyword>
<organism evidence="1 2">
    <name type="scientific">Eumeta variegata</name>
    <name type="common">Bagworm moth</name>
    <name type="synonym">Eumeta japonica</name>
    <dbReference type="NCBI Taxonomy" id="151549"/>
    <lineage>
        <taxon>Eukaryota</taxon>
        <taxon>Metazoa</taxon>
        <taxon>Ecdysozoa</taxon>
        <taxon>Arthropoda</taxon>
        <taxon>Hexapoda</taxon>
        <taxon>Insecta</taxon>
        <taxon>Pterygota</taxon>
        <taxon>Neoptera</taxon>
        <taxon>Endopterygota</taxon>
        <taxon>Lepidoptera</taxon>
        <taxon>Glossata</taxon>
        <taxon>Ditrysia</taxon>
        <taxon>Tineoidea</taxon>
        <taxon>Psychidae</taxon>
        <taxon>Oiketicinae</taxon>
        <taxon>Eumeta</taxon>
    </lineage>
</organism>
<comment type="caution">
    <text evidence="1">The sequence shown here is derived from an EMBL/GenBank/DDBJ whole genome shotgun (WGS) entry which is preliminary data.</text>
</comment>
<dbReference type="EMBL" id="BGZK01000256">
    <property type="protein sequence ID" value="GBP32189.1"/>
    <property type="molecule type" value="Genomic_DNA"/>
</dbReference>